<dbReference type="RefSeq" id="WP_220562378.1">
    <property type="nucleotide sequence ID" value="NZ_CP074133.1"/>
</dbReference>
<feature type="compositionally biased region" description="Basic and acidic residues" evidence="1">
    <location>
        <begin position="208"/>
        <end position="219"/>
    </location>
</feature>
<feature type="transmembrane region" description="Helical" evidence="2">
    <location>
        <begin position="12"/>
        <end position="32"/>
    </location>
</feature>
<protein>
    <recommendedName>
        <fullName evidence="5">DUF3592 domain-containing protein</fullName>
    </recommendedName>
</protein>
<dbReference type="Proteomes" id="UP000676079">
    <property type="component" value="Chromosome"/>
</dbReference>
<evidence type="ECO:0000313" key="4">
    <source>
        <dbReference type="Proteomes" id="UP000676079"/>
    </source>
</evidence>
<gene>
    <name evidence="3" type="ORF">KGD84_22325</name>
</gene>
<evidence type="ECO:0000313" key="3">
    <source>
        <dbReference type="EMBL" id="QUX21163.1"/>
    </source>
</evidence>
<accession>A0ABX8BK19</accession>
<proteinExistence type="predicted"/>
<name>A0ABX8BK19_9ACTN</name>
<feature type="compositionally biased region" description="Basic and acidic residues" evidence="1">
    <location>
        <begin position="233"/>
        <end position="261"/>
    </location>
</feature>
<feature type="transmembrane region" description="Helical" evidence="2">
    <location>
        <begin position="66"/>
        <end position="86"/>
    </location>
</feature>
<feature type="transmembrane region" description="Helical" evidence="2">
    <location>
        <begin position="38"/>
        <end position="59"/>
    </location>
</feature>
<reference evidence="3 4" key="1">
    <citation type="submission" date="2021-05" db="EMBL/GenBank/DDBJ databases">
        <title>Direct Submission.</title>
        <authorList>
            <person name="Li K."/>
            <person name="Gao J."/>
        </authorList>
    </citation>
    <scope>NUCLEOTIDE SEQUENCE [LARGE SCALE GENOMIC DNA]</scope>
    <source>
        <strain evidence="3 4">Mg02</strain>
    </source>
</reference>
<sequence length="261" mass="27564">MRDEDAGSRRLLAALAAPIAVTVLLGASYLHYGWAPNAAGVFVLVVAWIVGVVLVLFAVVRDSAGWTPLVLGLVAVAVLLGAVQFLGRGLAYRTVAVVETCTVAYVDGEAIAGRSARGPGRVWGEDPVTGTGDFTVEWDCGGTLTTSRTTATRPDAEPGQVMEVARDPRGTMPSMRAEQALGLLWPSVWFLVGASLLAVALPRPRRPRPGEGPRGERPESTGSAGRRPGGAPPDEHWSDGRWQGEEYPDDGWRGEAGTGDR</sequence>
<keyword evidence="2" id="KW-0472">Membrane</keyword>
<feature type="region of interest" description="Disordered" evidence="1">
    <location>
        <begin position="203"/>
        <end position="261"/>
    </location>
</feature>
<organism evidence="3 4">
    <name type="scientific">Nocardiopsis changdeensis</name>
    <dbReference type="NCBI Taxonomy" id="2831969"/>
    <lineage>
        <taxon>Bacteria</taxon>
        <taxon>Bacillati</taxon>
        <taxon>Actinomycetota</taxon>
        <taxon>Actinomycetes</taxon>
        <taxon>Streptosporangiales</taxon>
        <taxon>Nocardiopsidaceae</taxon>
        <taxon>Nocardiopsis</taxon>
    </lineage>
</organism>
<keyword evidence="2" id="KW-1133">Transmembrane helix</keyword>
<keyword evidence="4" id="KW-1185">Reference proteome</keyword>
<evidence type="ECO:0000256" key="1">
    <source>
        <dbReference type="SAM" id="MobiDB-lite"/>
    </source>
</evidence>
<evidence type="ECO:0000256" key="2">
    <source>
        <dbReference type="SAM" id="Phobius"/>
    </source>
</evidence>
<evidence type="ECO:0008006" key="5">
    <source>
        <dbReference type="Google" id="ProtNLM"/>
    </source>
</evidence>
<dbReference type="EMBL" id="CP074133">
    <property type="protein sequence ID" value="QUX21163.1"/>
    <property type="molecule type" value="Genomic_DNA"/>
</dbReference>
<feature type="transmembrane region" description="Helical" evidence="2">
    <location>
        <begin position="183"/>
        <end position="201"/>
    </location>
</feature>
<keyword evidence="2" id="KW-0812">Transmembrane</keyword>